<reference evidence="3" key="1">
    <citation type="journal article" date="2019" name="Int. J. Syst. Evol. Microbiol.">
        <title>The Global Catalogue of Microorganisms (GCM) 10K type strain sequencing project: providing services to taxonomists for standard genome sequencing and annotation.</title>
        <authorList>
            <consortium name="The Broad Institute Genomics Platform"/>
            <consortium name="The Broad Institute Genome Sequencing Center for Infectious Disease"/>
            <person name="Wu L."/>
            <person name="Ma J."/>
        </authorList>
    </citation>
    <scope>NUCLEOTIDE SEQUENCE [LARGE SCALE GENOMIC DNA]</scope>
    <source>
        <strain evidence="3">CGMCC 4.7152</strain>
    </source>
</reference>
<feature type="region of interest" description="Disordered" evidence="1">
    <location>
        <begin position="317"/>
        <end position="338"/>
    </location>
</feature>
<gene>
    <name evidence="2" type="ORF">ACFPIJ_08205</name>
</gene>
<sequence>MTGTEQSLVHRLVTTIRQGRDVTLVLGSGLTAGVVPGVERMVELADEFVGQALQNSDLQAALAGLRATHRGGALYTAYRQAFTEWLSPVEFDIVVQRAALEAYRPDRATAAGWERVGYHRGVQLEEDRDAWALAPGVEALGELLAGLPDRFERRVITTNFDPLIELAVRRAGGTARSLTLRRDGTFAGPLGPAAGIDVLHLHGYWRPTSETDERSLLHDPVPPRADDTAVVAALAAVLHSDTICVAGYPPGRNDALTRAVQEQSDVLWARHDDDTSPVGRALIYTGVDVDRLFPAVRRGLAALPVSLTRTQPGALPIAQPGEPASDVPGAPARAQPGEPVPVASVAVQPAGTALHRVHLPTLEAILGTRPSAVELLRQLDYEFRWRRVDDTPETPLELVFWPVRLRQPTLIYAVQATVAAALSARGVRVVLCFDDLAGDQHTRSWRVRFTDEVERWFALVEGARPPEVDSLMAFCSPGRVAERLQDPELLRRPTHPWAVQLEYYRGDRMMLDVARAAKAFPGAGDLEIDDAMIGAQIRTTRAERLMSTPAIWAYLQFLLRDTRPEAVMTLGGEDEAVMWDQWHDTFPDSVGHLFHPVMANVRQDARMLGARSFREVEDHLRKAMRLESWDREDHYLHWIVQHAVVLHRYLRNRPALSYDGRLLDSWDAVRAALLDARQRPGTVRVIAREVAALLMHESV</sequence>
<comment type="caution">
    <text evidence="2">The sequence shown here is derived from an EMBL/GenBank/DDBJ whole genome shotgun (WGS) entry which is preliminary data.</text>
</comment>
<proteinExistence type="predicted"/>
<accession>A0ABV9VN92</accession>
<protein>
    <recommendedName>
        <fullName evidence="4">SIR2-like domain-containing protein</fullName>
    </recommendedName>
</protein>
<evidence type="ECO:0000313" key="2">
    <source>
        <dbReference type="EMBL" id="MFC4997808.1"/>
    </source>
</evidence>
<evidence type="ECO:0000256" key="1">
    <source>
        <dbReference type="SAM" id="MobiDB-lite"/>
    </source>
</evidence>
<evidence type="ECO:0000313" key="3">
    <source>
        <dbReference type="Proteomes" id="UP001595912"/>
    </source>
</evidence>
<dbReference type="Proteomes" id="UP001595912">
    <property type="component" value="Unassembled WGS sequence"/>
</dbReference>
<organism evidence="2 3">
    <name type="scientific">Dactylosporangium cerinum</name>
    <dbReference type="NCBI Taxonomy" id="1434730"/>
    <lineage>
        <taxon>Bacteria</taxon>
        <taxon>Bacillati</taxon>
        <taxon>Actinomycetota</taxon>
        <taxon>Actinomycetes</taxon>
        <taxon>Micromonosporales</taxon>
        <taxon>Micromonosporaceae</taxon>
        <taxon>Dactylosporangium</taxon>
    </lineage>
</organism>
<dbReference type="RefSeq" id="WP_380114055.1">
    <property type="nucleotide sequence ID" value="NZ_JBHSIU010000010.1"/>
</dbReference>
<keyword evidence="3" id="KW-1185">Reference proteome</keyword>
<evidence type="ECO:0008006" key="4">
    <source>
        <dbReference type="Google" id="ProtNLM"/>
    </source>
</evidence>
<name>A0ABV9VN92_9ACTN</name>
<dbReference type="EMBL" id="JBHSIU010000010">
    <property type="protein sequence ID" value="MFC4997808.1"/>
    <property type="molecule type" value="Genomic_DNA"/>
</dbReference>